<dbReference type="InterPro" id="IPR014987">
    <property type="entry name" value="UPF_YfcL"/>
</dbReference>
<dbReference type="RefSeq" id="WP_019950326.1">
    <property type="nucleotide sequence ID" value="NZ_JBHLVX010000042.1"/>
</dbReference>
<organism evidence="1 2">
    <name type="scientific">Kushneria aurantia</name>
    <dbReference type="NCBI Taxonomy" id="504092"/>
    <lineage>
        <taxon>Bacteria</taxon>
        <taxon>Pseudomonadati</taxon>
        <taxon>Pseudomonadota</taxon>
        <taxon>Gammaproteobacteria</taxon>
        <taxon>Oceanospirillales</taxon>
        <taxon>Halomonadaceae</taxon>
        <taxon>Kushneria</taxon>
    </lineage>
</organism>
<dbReference type="EMBL" id="JBHLVX010000042">
    <property type="protein sequence ID" value="MFC0268456.1"/>
    <property type="molecule type" value="Genomic_DNA"/>
</dbReference>
<evidence type="ECO:0000313" key="2">
    <source>
        <dbReference type="Proteomes" id="UP001589814"/>
    </source>
</evidence>
<name>A0ABV6G499_9GAMM</name>
<protein>
    <submittedName>
        <fullName evidence="1">YfcL family protein</fullName>
    </submittedName>
</protein>
<dbReference type="Pfam" id="PF08891">
    <property type="entry name" value="YfcL"/>
    <property type="match status" value="1"/>
</dbReference>
<reference evidence="1 2" key="1">
    <citation type="submission" date="2024-09" db="EMBL/GenBank/DDBJ databases">
        <authorList>
            <person name="Sun Q."/>
            <person name="Mori K."/>
        </authorList>
    </citation>
    <scope>NUCLEOTIDE SEQUENCE [LARGE SCALE GENOMIC DNA]</scope>
    <source>
        <strain evidence="1 2">CCM 7415</strain>
    </source>
</reference>
<keyword evidence="2" id="KW-1185">Reference proteome</keyword>
<sequence>MQDPFQQRAERIRTTLLAMEGEAPDDDLFALGYMIPQVELVLEMAEYDPQQVDADTFDATYRDWLEHTFSEDGMSCEDRQRIEALWQQARSRLDG</sequence>
<gene>
    <name evidence="1" type="ORF">ACFFHW_10765</name>
</gene>
<accession>A0ABV6G499</accession>
<proteinExistence type="predicted"/>
<dbReference type="Proteomes" id="UP001589814">
    <property type="component" value="Unassembled WGS sequence"/>
</dbReference>
<comment type="caution">
    <text evidence="1">The sequence shown here is derived from an EMBL/GenBank/DDBJ whole genome shotgun (WGS) entry which is preliminary data.</text>
</comment>
<evidence type="ECO:0000313" key="1">
    <source>
        <dbReference type="EMBL" id="MFC0268456.1"/>
    </source>
</evidence>